<evidence type="ECO:0000313" key="13">
    <source>
        <dbReference type="EMBL" id="CAB4788014.1"/>
    </source>
</evidence>
<evidence type="ECO:0000313" key="11">
    <source>
        <dbReference type="EMBL" id="CAB4661279.1"/>
    </source>
</evidence>
<evidence type="ECO:0000313" key="14">
    <source>
        <dbReference type="EMBL" id="CAB4804406.1"/>
    </source>
</evidence>
<evidence type="ECO:0000259" key="9">
    <source>
        <dbReference type="Pfam" id="PF09179"/>
    </source>
</evidence>
<evidence type="ECO:0000313" key="15">
    <source>
        <dbReference type="EMBL" id="CAB4941768.1"/>
    </source>
</evidence>
<dbReference type="NCBIfam" id="TIGR02432">
    <property type="entry name" value="lysidine_TilS_N"/>
    <property type="match status" value="1"/>
</dbReference>
<evidence type="ECO:0000259" key="8">
    <source>
        <dbReference type="Pfam" id="PF01171"/>
    </source>
</evidence>
<gene>
    <name evidence="10" type="ORF">UFOPK1791_00963</name>
    <name evidence="11" type="ORF">UFOPK2312_00003</name>
    <name evidence="12" type="ORF">UFOPK2802_00445</name>
    <name evidence="13" type="ORF">UFOPK2982_00346</name>
    <name evidence="14" type="ORF">UFOPK3083_00538</name>
    <name evidence="15" type="ORF">UFOPK3783_00365</name>
    <name evidence="16" type="ORF">UFOPK3948_00501</name>
    <name evidence="17" type="ORF">UFOPK4113_00471</name>
</gene>
<keyword evidence="2" id="KW-0963">Cytoplasm</keyword>
<dbReference type="EMBL" id="CAFBNI010000024">
    <property type="protein sequence ID" value="CAB4941768.1"/>
    <property type="molecule type" value="Genomic_DNA"/>
</dbReference>
<dbReference type="EMBL" id="CAEZWY010000001">
    <property type="protein sequence ID" value="CAB4661279.1"/>
    <property type="molecule type" value="Genomic_DNA"/>
</dbReference>
<dbReference type="Pfam" id="PF01171">
    <property type="entry name" value="ATP_bind_3"/>
    <property type="match status" value="1"/>
</dbReference>
<evidence type="ECO:0000256" key="3">
    <source>
        <dbReference type="ARBA" id="ARBA00022598"/>
    </source>
</evidence>
<dbReference type="EMBL" id="CAFBPL010000038">
    <property type="protein sequence ID" value="CAB5014406.1"/>
    <property type="molecule type" value="Genomic_DNA"/>
</dbReference>
<evidence type="ECO:0000313" key="12">
    <source>
        <dbReference type="EMBL" id="CAB4739346.1"/>
    </source>
</evidence>
<dbReference type="InterPro" id="IPR011063">
    <property type="entry name" value="TilS/TtcA_N"/>
</dbReference>
<feature type="domain" description="tRNA(Ile)-lysidine/2-thiocytidine synthase N-terminal" evidence="8">
    <location>
        <begin position="35"/>
        <end position="209"/>
    </location>
</feature>
<dbReference type="SUPFAM" id="SSF52402">
    <property type="entry name" value="Adenine nucleotide alpha hydrolases-like"/>
    <property type="match status" value="1"/>
</dbReference>
<dbReference type="GO" id="GO:0005737">
    <property type="term" value="C:cytoplasm"/>
    <property type="evidence" value="ECO:0007669"/>
    <property type="project" value="InterPro"/>
</dbReference>
<evidence type="ECO:0000313" key="16">
    <source>
        <dbReference type="EMBL" id="CAB4976706.1"/>
    </source>
</evidence>
<keyword evidence="4" id="KW-0819">tRNA processing</keyword>
<dbReference type="PANTHER" id="PTHR43033">
    <property type="entry name" value="TRNA(ILE)-LYSIDINE SYNTHASE-RELATED"/>
    <property type="match status" value="1"/>
</dbReference>
<protein>
    <recommendedName>
        <fullName evidence="1">tRNA(Ile)-lysidine synthetase</fullName>
        <ecNumber evidence="1">6.3.4.19</ecNumber>
    </recommendedName>
</protein>
<keyword evidence="3" id="KW-0436">Ligase</keyword>
<dbReference type="EMBL" id="CAFBOI010000041">
    <property type="protein sequence ID" value="CAB4976706.1"/>
    <property type="molecule type" value="Genomic_DNA"/>
</dbReference>
<dbReference type="EMBL" id="CAFAAE010000030">
    <property type="protein sequence ID" value="CAB4788014.1"/>
    <property type="molecule type" value="Genomic_DNA"/>
</dbReference>
<dbReference type="SUPFAM" id="SSF82829">
    <property type="entry name" value="MesJ substrate recognition domain-like"/>
    <property type="match status" value="1"/>
</dbReference>
<evidence type="ECO:0000256" key="2">
    <source>
        <dbReference type="ARBA" id="ARBA00022490"/>
    </source>
</evidence>
<name>A0A6J6LKS4_9ZZZZ</name>
<dbReference type="Gene3D" id="3.40.50.620">
    <property type="entry name" value="HUPs"/>
    <property type="match status" value="1"/>
</dbReference>
<dbReference type="InterPro" id="IPR012094">
    <property type="entry name" value="tRNA_Ile_lys_synt"/>
</dbReference>
<dbReference type="GO" id="GO:0005524">
    <property type="term" value="F:ATP binding"/>
    <property type="evidence" value="ECO:0007669"/>
    <property type="project" value="UniProtKB-KW"/>
</dbReference>
<comment type="catalytic activity">
    <reaction evidence="7">
        <text>cytidine(34) in tRNA(Ile2) + L-lysine + ATP = lysidine(34) in tRNA(Ile2) + AMP + diphosphate + H(+)</text>
        <dbReference type="Rhea" id="RHEA:43744"/>
        <dbReference type="Rhea" id="RHEA-COMP:10625"/>
        <dbReference type="Rhea" id="RHEA-COMP:10670"/>
        <dbReference type="ChEBI" id="CHEBI:15378"/>
        <dbReference type="ChEBI" id="CHEBI:30616"/>
        <dbReference type="ChEBI" id="CHEBI:32551"/>
        <dbReference type="ChEBI" id="CHEBI:33019"/>
        <dbReference type="ChEBI" id="CHEBI:82748"/>
        <dbReference type="ChEBI" id="CHEBI:83665"/>
        <dbReference type="ChEBI" id="CHEBI:456215"/>
        <dbReference type="EC" id="6.3.4.19"/>
    </reaction>
</comment>
<dbReference type="InterPro" id="IPR012795">
    <property type="entry name" value="tRNA_Ile_lys_synt_N"/>
</dbReference>
<dbReference type="EMBL" id="CAFAAT010000042">
    <property type="protein sequence ID" value="CAB4804406.1"/>
    <property type="molecule type" value="Genomic_DNA"/>
</dbReference>
<evidence type="ECO:0000256" key="5">
    <source>
        <dbReference type="ARBA" id="ARBA00022741"/>
    </source>
</evidence>
<dbReference type="EC" id="6.3.4.19" evidence="1"/>
<sequence length="330" mass="35452">MEVGSNLLPMGANSSAAIRSAIRGALTSASAGDRILVGVSGGTDSLALASGLFLEASERVLQPIAVIIDHGLQEDSVAVSHNAKLELTKIGYEDIRIIKIRIEVTDGIEASARRSRYEAFNKLAEELSATIFMLGHTKDDQAETVLLGLARGSGTRSLSGMAEVNGIFVRPLLSITRDQTVAACEEWNLNPWQDPHNENVKFTRVRVRENVLPNLEREIGPGVSDALVRTARLLRDDADALDGWAATEYSKMDAKDLDIEKLAKLPKAVRTRILRMAIYAVGAPAGSLTSEHIDPIEALISAWRGQGASSLPGGVKVARISGRLSLLREG</sequence>
<evidence type="ECO:0000313" key="10">
    <source>
        <dbReference type="EMBL" id="CAB4598298.1"/>
    </source>
</evidence>
<dbReference type="Gene3D" id="1.20.59.20">
    <property type="match status" value="1"/>
</dbReference>
<feature type="domain" description="tRNA(Ile)-lysidine synthase substrate-binding" evidence="9">
    <location>
        <begin position="257"/>
        <end position="324"/>
    </location>
</feature>
<dbReference type="HAMAP" id="MF_01161">
    <property type="entry name" value="tRNA_Ile_lys_synt"/>
    <property type="match status" value="1"/>
</dbReference>
<reference evidence="11" key="1">
    <citation type="submission" date="2020-05" db="EMBL/GenBank/DDBJ databases">
        <authorList>
            <person name="Chiriac C."/>
            <person name="Salcher M."/>
            <person name="Ghai R."/>
            <person name="Kavagutti S V."/>
        </authorList>
    </citation>
    <scope>NUCLEOTIDE SEQUENCE</scope>
</reference>
<keyword evidence="5" id="KW-0547">Nucleotide-binding</keyword>
<dbReference type="EMBL" id="CAEZUF010000108">
    <property type="protein sequence ID" value="CAB4598298.1"/>
    <property type="molecule type" value="Genomic_DNA"/>
</dbReference>
<organism evidence="11">
    <name type="scientific">freshwater metagenome</name>
    <dbReference type="NCBI Taxonomy" id="449393"/>
    <lineage>
        <taxon>unclassified sequences</taxon>
        <taxon>metagenomes</taxon>
        <taxon>ecological metagenomes</taxon>
    </lineage>
</organism>
<dbReference type="Pfam" id="PF09179">
    <property type="entry name" value="TilS"/>
    <property type="match status" value="1"/>
</dbReference>
<dbReference type="AlphaFoldDB" id="A0A6J6LKS4"/>
<dbReference type="InterPro" id="IPR014729">
    <property type="entry name" value="Rossmann-like_a/b/a_fold"/>
</dbReference>
<accession>A0A6J6LKS4</accession>
<dbReference type="EMBL" id="CAEZYX010000030">
    <property type="protein sequence ID" value="CAB4739346.1"/>
    <property type="molecule type" value="Genomic_DNA"/>
</dbReference>
<dbReference type="CDD" id="cd01992">
    <property type="entry name" value="TilS_N"/>
    <property type="match status" value="1"/>
</dbReference>
<dbReference type="InterPro" id="IPR015262">
    <property type="entry name" value="tRNA_Ile_lys_synt_subst-bd"/>
</dbReference>
<dbReference type="GO" id="GO:0032267">
    <property type="term" value="F:tRNA(Ile)-lysidine synthase activity"/>
    <property type="evidence" value="ECO:0007669"/>
    <property type="project" value="UniProtKB-EC"/>
</dbReference>
<keyword evidence="6" id="KW-0067">ATP-binding</keyword>
<dbReference type="GO" id="GO:0008033">
    <property type="term" value="P:tRNA processing"/>
    <property type="evidence" value="ECO:0007669"/>
    <property type="project" value="UniProtKB-KW"/>
</dbReference>
<evidence type="ECO:0000256" key="6">
    <source>
        <dbReference type="ARBA" id="ARBA00022840"/>
    </source>
</evidence>
<dbReference type="PANTHER" id="PTHR43033:SF1">
    <property type="entry name" value="TRNA(ILE)-LYSIDINE SYNTHASE-RELATED"/>
    <property type="match status" value="1"/>
</dbReference>
<evidence type="ECO:0000256" key="7">
    <source>
        <dbReference type="ARBA" id="ARBA00048539"/>
    </source>
</evidence>
<evidence type="ECO:0000256" key="1">
    <source>
        <dbReference type="ARBA" id="ARBA00013267"/>
    </source>
</evidence>
<proteinExistence type="inferred from homology"/>
<evidence type="ECO:0000313" key="17">
    <source>
        <dbReference type="EMBL" id="CAB5014406.1"/>
    </source>
</evidence>
<evidence type="ECO:0000256" key="4">
    <source>
        <dbReference type="ARBA" id="ARBA00022694"/>
    </source>
</evidence>